<keyword evidence="1" id="KW-0472">Membrane</keyword>
<protein>
    <submittedName>
        <fullName evidence="2">Uncharacterized protein</fullName>
    </submittedName>
</protein>
<keyword evidence="3" id="KW-1185">Reference proteome</keyword>
<comment type="caution">
    <text evidence="2">The sequence shown here is derived from an EMBL/GenBank/DDBJ whole genome shotgun (WGS) entry which is preliminary data.</text>
</comment>
<organism evidence="2 3">
    <name type="scientific">Roseinatronobacter domitianus</name>
    <dbReference type="NCBI Taxonomy" id="2940293"/>
    <lineage>
        <taxon>Bacteria</taxon>
        <taxon>Pseudomonadati</taxon>
        <taxon>Pseudomonadota</taxon>
        <taxon>Alphaproteobacteria</taxon>
        <taxon>Rhodobacterales</taxon>
        <taxon>Paracoccaceae</taxon>
        <taxon>Roseinatronobacter</taxon>
    </lineage>
</organism>
<evidence type="ECO:0000313" key="2">
    <source>
        <dbReference type="EMBL" id="MCL1629425.1"/>
    </source>
</evidence>
<evidence type="ECO:0000313" key="3">
    <source>
        <dbReference type="Proteomes" id="UP001202550"/>
    </source>
</evidence>
<reference evidence="2 3" key="1">
    <citation type="submission" date="2022-05" db="EMBL/GenBank/DDBJ databases">
        <title>Seasonal and diel survey of microbial diversity of the Tyrrhenian coast.</title>
        <authorList>
            <person name="Gattoni G."/>
            <person name="Corral P."/>
        </authorList>
    </citation>
    <scope>NUCLEOTIDE SEQUENCE [LARGE SCALE GENOMIC DNA]</scope>
    <source>
        <strain evidence="2 3">V10</strain>
    </source>
</reference>
<feature type="transmembrane region" description="Helical" evidence="1">
    <location>
        <begin position="32"/>
        <end position="51"/>
    </location>
</feature>
<gene>
    <name evidence="2" type="ORF">M3N55_11840</name>
</gene>
<feature type="transmembrane region" description="Helical" evidence="1">
    <location>
        <begin position="63"/>
        <end position="83"/>
    </location>
</feature>
<keyword evidence="1" id="KW-0812">Transmembrane</keyword>
<proteinExistence type="predicted"/>
<evidence type="ECO:0000256" key="1">
    <source>
        <dbReference type="SAM" id="Phobius"/>
    </source>
</evidence>
<name>A0ABT0M4V9_9RHOB</name>
<dbReference type="Proteomes" id="UP001202550">
    <property type="component" value="Unassembled WGS sequence"/>
</dbReference>
<dbReference type="EMBL" id="JALZWP010000011">
    <property type="protein sequence ID" value="MCL1629425.1"/>
    <property type="molecule type" value="Genomic_DNA"/>
</dbReference>
<dbReference type="RefSeq" id="WP_249059282.1">
    <property type="nucleotide sequence ID" value="NZ_JALZWP010000011.1"/>
</dbReference>
<accession>A0ABT0M4V9</accession>
<sequence length="332" mass="35984">MSRTPPSAAEPASDRVAHRAARAPSRLMDRGVLRALALAVWLLAAALFFLLADFATMEDVTLAMLAVGLFLPAILVSLVLLLANAMSEMRAESEQLQGSIDELRRGLLQRTGADSDLPREAAQKLEKLSAQAEQTESRLTMFFSQRAQAGRAAQTASQEPQARLALAGFEADPGDAMDPATLIRALHFPEDAQDTEGFAALRRALGDARIAPLIKAAQDVLTRLAQEGIYMDDLRPDRARPEFWRAFAQGTRGALVAPLGGIRDRSCLALSAGRMRSDPEFRAAVHLFLREFDKVLSAFEPSADDAQIAALSDTRSARAFMLLGRVSGVFAR</sequence>
<keyword evidence="1" id="KW-1133">Transmembrane helix</keyword>